<dbReference type="InterPro" id="IPR002885">
    <property type="entry name" value="PPR_rpt"/>
</dbReference>
<dbReference type="Proteomes" id="UP000825935">
    <property type="component" value="Chromosome 13"/>
</dbReference>
<dbReference type="FunFam" id="1.25.40.10:FF:000158">
    <property type="entry name" value="pentatricopeptide repeat-containing protein At2g33680"/>
    <property type="match status" value="1"/>
</dbReference>
<dbReference type="NCBIfam" id="TIGR00756">
    <property type="entry name" value="PPR"/>
    <property type="match status" value="11"/>
</dbReference>
<dbReference type="InterPro" id="IPR011990">
    <property type="entry name" value="TPR-like_helical_dom_sf"/>
</dbReference>
<organism evidence="3 4">
    <name type="scientific">Ceratopteris richardii</name>
    <name type="common">Triangle waterfern</name>
    <dbReference type="NCBI Taxonomy" id="49495"/>
    <lineage>
        <taxon>Eukaryota</taxon>
        <taxon>Viridiplantae</taxon>
        <taxon>Streptophyta</taxon>
        <taxon>Embryophyta</taxon>
        <taxon>Tracheophyta</taxon>
        <taxon>Polypodiopsida</taxon>
        <taxon>Polypodiidae</taxon>
        <taxon>Polypodiales</taxon>
        <taxon>Pteridineae</taxon>
        <taxon>Pteridaceae</taxon>
        <taxon>Parkerioideae</taxon>
        <taxon>Ceratopteris</taxon>
    </lineage>
</organism>
<evidence type="ECO:0000256" key="2">
    <source>
        <dbReference type="PROSITE-ProRule" id="PRU00708"/>
    </source>
</evidence>
<keyword evidence="1" id="KW-0677">Repeat</keyword>
<dbReference type="Gene3D" id="1.25.40.10">
    <property type="entry name" value="Tetratricopeptide repeat domain"/>
    <property type="match status" value="10"/>
</dbReference>
<dbReference type="InterPro" id="IPR046960">
    <property type="entry name" value="PPR_At4g14850-like_plant"/>
</dbReference>
<evidence type="ECO:0000313" key="4">
    <source>
        <dbReference type="Proteomes" id="UP000825935"/>
    </source>
</evidence>
<protein>
    <recommendedName>
        <fullName evidence="5">Pentatricopeptide repeat-containing protein</fullName>
    </recommendedName>
</protein>
<dbReference type="FunFam" id="1.25.40.10:FF:000381">
    <property type="entry name" value="Pentatricopeptide repeat-containing protein"/>
    <property type="match status" value="1"/>
</dbReference>
<feature type="repeat" description="PPR" evidence="2">
    <location>
        <begin position="1054"/>
        <end position="1088"/>
    </location>
</feature>
<feature type="repeat" description="PPR" evidence="2">
    <location>
        <begin position="851"/>
        <end position="885"/>
    </location>
</feature>
<feature type="repeat" description="PPR" evidence="2">
    <location>
        <begin position="544"/>
        <end position="578"/>
    </location>
</feature>
<proteinExistence type="predicted"/>
<feature type="repeat" description="PPR" evidence="2">
    <location>
        <begin position="647"/>
        <end position="681"/>
    </location>
</feature>
<dbReference type="AlphaFoldDB" id="A0A8T2TBW7"/>
<feature type="repeat" description="PPR" evidence="2">
    <location>
        <begin position="749"/>
        <end position="783"/>
    </location>
</feature>
<dbReference type="EMBL" id="CM035418">
    <property type="protein sequence ID" value="KAH7420731.1"/>
    <property type="molecule type" value="Genomic_DNA"/>
</dbReference>
<dbReference type="PANTHER" id="PTHR24015:SF548">
    <property type="entry name" value="OS08G0340900 PROTEIN"/>
    <property type="match status" value="1"/>
</dbReference>
<dbReference type="GO" id="GO:0003723">
    <property type="term" value="F:RNA binding"/>
    <property type="evidence" value="ECO:0007669"/>
    <property type="project" value="InterPro"/>
</dbReference>
<dbReference type="PROSITE" id="PS51375">
    <property type="entry name" value="PPR"/>
    <property type="match status" value="11"/>
</dbReference>
<feature type="repeat" description="PPR" evidence="2">
    <location>
        <begin position="1089"/>
        <end position="1124"/>
    </location>
</feature>
<sequence>MTCKLLRIEGHRLPLHRWDIFNQKTTFGFPEFKHRASKEYLWVDHPVKGLDDCSGELYVVDHIIDTHSVGHESSALITLLKSCARQKDLQKGIRIHQHASKRDLLERCSDALITMYARCGELAKAKELLDKHMSTDVFSWTDLIAGYAQKGQGHDALHCFQCMQDQGVSPDSVTFLFILKACGSIKSIERGKQIHDEINRKGLLMDNPVLGNALIDMYVKCGALMKAEQVLQELPTRNVVSWSTIIAGYAQHGQGQRALQFFDLMQTDGVYPNAVTFLCALKACGSIGDIAKGEWLHDEIRRQGLLKDESMLGNALVDMYAKCGAFTKAHEVLTELPMQDVVSWNALIAGLIQHHRDDQALLYFELMQCEGIFPDGVTFLSILKACGNKRALPKGKVIHEEVIRRRLLGENNALGNALVDMYAKCGAFAQAWQVFEALPARNAVSWNSLITEYVQQEQPEEALRCFELMGDDGLSPDEVTFLSVLKACGNIGIAERGEQIHNEIRKTGLLSKSIMLGNALVDMYAKCGAFSRALEVLEELSVHDVVSWNALIAGYSKHGRYDQVFDVYNRIKCEGLIPSEVTFLSLLKVCGSARAADKGEEIHNEIARLGLLKKSCVLGTALIDMYAKCGSFKKAEQVLEVVPGDSLVISWNALISGYVQQGHYNNALECFHHMQEKGVFPDSVTYLCILNACANIRANDKGEQIHEEINNRGLLQDNLILGNALLDMYAKCGTLKKARELLIQLPVRDAVSWSTLIAGFVDHGENEQALNSFEQMRKEGIFPNTVSLVHIFKAYGTIGAIDKGEKLYDEIAGQGLFESNVDLATAVVDMYARCGFLGKARQVLDGLPVRDVVSWNALITGCVQQNEAELALSCFEGMQLEGLCPDAVTFLCILKVCGSLKAVDKGEAIHNEIVEQGLLDKEVLLANALIDMYAKCGTLSKAQQVFEGLSHRDIISWTALIGGYVQQARFEEALSYFGKMQHEGMPPNLVTFLHVLKACGSIGLSEKGNQLYNEIARYGLLENDMICSALVDMYVKCGALVKAQSVLADFSNLNVASWNALVAGYAEQGEVENAVKCIGLMQEKGLHPDAMTFSCILKACCSNGLVDSALVYMMEMTTKYGIKPDLQHLTCLIDVFARSGHLDKAMIMMQKLPPIKYSTVLWSILLGSCQKWGDINVAKWALQNALQEHVSVAAVLGVENNATVLEAMMMESQG</sequence>
<feature type="repeat" description="PPR" evidence="2">
    <location>
        <begin position="238"/>
        <end position="272"/>
    </location>
</feature>
<feature type="repeat" description="PPR" evidence="2">
    <location>
        <begin position="953"/>
        <end position="987"/>
    </location>
</feature>
<dbReference type="FunFam" id="1.25.40.10:FF:000344">
    <property type="entry name" value="Pentatricopeptide repeat-containing protein"/>
    <property type="match status" value="1"/>
</dbReference>
<reference evidence="3" key="1">
    <citation type="submission" date="2021-08" db="EMBL/GenBank/DDBJ databases">
        <title>WGS assembly of Ceratopteris richardii.</title>
        <authorList>
            <person name="Marchant D.B."/>
            <person name="Chen G."/>
            <person name="Jenkins J."/>
            <person name="Shu S."/>
            <person name="Leebens-Mack J."/>
            <person name="Grimwood J."/>
            <person name="Schmutz J."/>
            <person name="Soltis P."/>
            <person name="Soltis D."/>
            <person name="Chen Z.-H."/>
        </authorList>
    </citation>
    <scope>NUCLEOTIDE SEQUENCE</scope>
    <source>
        <strain evidence="3">Whitten #5841</strain>
        <tissue evidence="3">Leaf</tissue>
    </source>
</reference>
<comment type="caution">
    <text evidence="3">The sequence shown here is derived from an EMBL/GenBank/DDBJ whole genome shotgun (WGS) entry which is preliminary data.</text>
</comment>
<gene>
    <name evidence="3" type="ORF">KP509_13G019600</name>
</gene>
<dbReference type="Pfam" id="PF13041">
    <property type="entry name" value="PPR_2"/>
    <property type="match status" value="10"/>
</dbReference>
<accession>A0A8T2TBW7</accession>
<evidence type="ECO:0008006" key="5">
    <source>
        <dbReference type="Google" id="ProtNLM"/>
    </source>
</evidence>
<name>A0A8T2TBW7_CERRI</name>
<evidence type="ECO:0000313" key="3">
    <source>
        <dbReference type="EMBL" id="KAH7420731.1"/>
    </source>
</evidence>
<dbReference type="GO" id="GO:0048731">
    <property type="term" value="P:system development"/>
    <property type="evidence" value="ECO:0007669"/>
    <property type="project" value="UniProtKB-ARBA"/>
</dbReference>
<feature type="repeat" description="PPR" evidence="2">
    <location>
        <begin position="442"/>
        <end position="476"/>
    </location>
</feature>
<feature type="repeat" description="PPR" evidence="2">
    <location>
        <begin position="340"/>
        <end position="374"/>
    </location>
</feature>
<keyword evidence="4" id="KW-1185">Reference proteome</keyword>
<dbReference type="OrthoDB" id="1935272at2759"/>
<dbReference type="PANTHER" id="PTHR24015">
    <property type="entry name" value="OS07G0578800 PROTEIN-RELATED"/>
    <property type="match status" value="1"/>
</dbReference>
<dbReference type="Pfam" id="PF01535">
    <property type="entry name" value="PPR"/>
    <property type="match status" value="5"/>
</dbReference>
<dbReference type="FunFam" id="1.25.40.10:FF:000031">
    <property type="entry name" value="Pentatricopeptide repeat-containing protein mitochondrial"/>
    <property type="match status" value="3"/>
</dbReference>
<evidence type="ECO:0000256" key="1">
    <source>
        <dbReference type="ARBA" id="ARBA00022737"/>
    </source>
</evidence>
<dbReference type="FunFam" id="1.25.40.10:FF:000285">
    <property type="entry name" value="Pentatricopeptide repeat-containing protein, chloroplastic"/>
    <property type="match status" value="3"/>
</dbReference>
<dbReference type="GO" id="GO:0009451">
    <property type="term" value="P:RNA modification"/>
    <property type="evidence" value="ECO:0007669"/>
    <property type="project" value="InterPro"/>
</dbReference>
<feature type="repeat" description="PPR" evidence="2">
    <location>
        <begin position="136"/>
        <end position="170"/>
    </location>
</feature>
<dbReference type="SUPFAM" id="SSF48452">
    <property type="entry name" value="TPR-like"/>
    <property type="match status" value="1"/>
</dbReference>